<evidence type="ECO:0000256" key="2">
    <source>
        <dbReference type="ARBA" id="ARBA00022803"/>
    </source>
</evidence>
<dbReference type="SMART" id="SM00028">
    <property type="entry name" value="TPR"/>
    <property type="match status" value="9"/>
</dbReference>
<organism evidence="4 5">
    <name type="scientific">Coraliomargarita algicola</name>
    <dbReference type="NCBI Taxonomy" id="3092156"/>
    <lineage>
        <taxon>Bacteria</taxon>
        <taxon>Pseudomonadati</taxon>
        <taxon>Verrucomicrobiota</taxon>
        <taxon>Opitutia</taxon>
        <taxon>Puniceicoccales</taxon>
        <taxon>Coraliomargaritaceae</taxon>
        <taxon>Coraliomargarita</taxon>
    </lineage>
</organism>
<dbReference type="InterPro" id="IPR011990">
    <property type="entry name" value="TPR-like_helical_dom_sf"/>
</dbReference>
<keyword evidence="5" id="KW-1185">Reference proteome</keyword>
<gene>
    <name evidence="4" type="ORF">SH580_12195</name>
</gene>
<dbReference type="PANTHER" id="PTHR44943:SF8">
    <property type="entry name" value="TPR REPEAT-CONTAINING PROTEIN MJ0263"/>
    <property type="match status" value="1"/>
</dbReference>
<keyword evidence="1" id="KW-0677">Repeat</keyword>
<sequence>MNKITALLFSAGITASSLTAQSTPNHQLWSDPSFQKEFLGSYGFLAGAEPQISDEEKEALRNLIDLIKASPKAAIQALEPQITQSSSAAFDFILGNLYFQDGNLSKAEQYYGNAIVKHPDFRRAYKNLGLVQVQQGDFDKAIKTISKALELGEVDGRSYGLLGYGYLTQERYYPAEAAYRQAILMQPEVTDWKVGLARCLLETERYADAIALFDTLLLDEPNNADYWMLQGNAYLGKGEPLAAAKNLEIVRRMGAADLSTLTLLGDIYMNNNSPDLALEAYLAATELANASDSKALLRAAELLTRSGNFDQSKSIIAKIREKLDLPESDELTLLTLEAKIARAEGDDEAAVKLLSQIVERDSLNGDALIELANFYADQGDMAKAINRYEQAEKIEAFEREALVAHAQARVRNGDYKEALPLLRRALKLKSDSNLEDYAQRVEKAARSQG</sequence>
<feature type="repeat" description="TPR" evidence="3">
    <location>
        <begin position="399"/>
        <end position="432"/>
    </location>
</feature>
<name>A0ABZ0RG49_9BACT</name>
<accession>A0ABZ0RG49</accession>
<dbReference type="PROSITE" id="PS50005">
    <property type="entry name" value="TPR"/>
    <property type="match status" value="5"/>
</dbReference>
<dbReference type="Gene3D" id="1.25.40.10">
    <property type="entry name" value="Tetratricopeptide repeat domain"/>
    <property type="match status" value="3"/>
</dbReference>
<dbReference type="EMBL" id="CP138858">
    <property type="protein sequence ID" value="WPJ94194.1"/>
    <property type="molecule type" value="Genomic_DNA"/>
</dbReference>
<evidence type="ECO:0000313" key="5">
    <source>
        <dbReference type="Proteomes" id="UP001324993"/>
    </source>
</evidence>
<dbReference type="InterPro" id="IPR051685">
    <property type="entry name" value="Ycf3/AcsC/BcsC/TPR_MFPF"/>
</dbReference>
<dbReference type="InterPro" id="IPR019734">
    <property type="entry name" value="TPR_rpt"/>
</dbReference>
<feature type="repeat" description="TPR" evidence="3">
    <location>
        <begin position="88"/>
        <end position="121"/>
    </location>
</feature>
<feature type="repeat" description="TPR" evidence="3">
    <location>
        <begin position="122"/>
        <end position="155"/>
    </location>
</feature>
<dbReference type="SUPFAM" id="SSF48452">
    <property type="entry name" value="TPR-like"/>
    <property type="match status" value="1"/>
</dbReference>
<evidence type="ECO:0000313" key="4">
    <source>
        <dbReference type="EMBL" id="WPJ94194.1"/>
    </source>
</evidence>
<feature type="repeat" description="TPR" evidence="3">
    <location>
        <begin position="365"/>
        <end position="398"/>
    </location>
</feature>
<dbReference type="Pfam" id="PF13432">
    <property type="entry name" value="TPR_16"/>
    <property type="match status" value="4"/>
</dbReference>
<dbReference type="PANTHER" id="PTHR44943">
    <property type="entry name" value="CELLULOSE SYNTHASE OPERON PROTEIN C"/>
    <property type="match status" value="1"/>
</dbReference>
<dbReference type="RefSeq" id="WP_319831138.1">
    <property type="nucleotide sequence ID" value="NZ_CP138858.1"/>
</dbReference>
<keyword evidence="2 3" id="KW-0802">TPR repeat</keyword>
<protein>
    <submittedName>
        <fullName evidence="4">Tetratricopeptide repeat protein</fullName>
    </submittedName>
</protein>
<proteinExistence type="predicted"/>
<reference evidence="4 5" key="1">
    <citation type="submission" date="2023-11" db="EMBL/GenBank/DDBJ databases">
        <title>Coraliomargarita sp. nov., isolated from marine algae.</title>
        <authorList>
            <person name="Lee J.K."/>
            <person name="Baek J.H."/>
            <person name="Kim J.M."/>
            <person name="Choi D.G."/>
            <person name="Jeon C.O."/>
        </authorList>
    </citation>
    <scope>NUCLEOTIDE SEQUENCE [LARGE SCALE GENOMIC DNA]</scope>
    <source>
        <strain evidence="4 5">J2-16</strain>
    </source>
</reference>
<dbReference type="Proteomes" id="UP001324993">
    <property type="component" value="Chromosome"/>
</dbReference>
<evidence type="ECO:0000256" key="3">
    <source>
        <dbReference type="PROSITE-ProRule" id="PRU00339"/>
    </source>
</evidence>
<dbReference type="SUPFAM" id="SSF81901">
    <property type="entry name" value="HCP-like"/>
    <property type="match status" value="1"/>
</dbReference>
<dbReference type="Pfam" id="PF14559">
    <property type="entry name" value="TPR_19"/>
    <property type="match status" value="1"/>
</dbReference>
<feature type="repeat" description="TPR" evidence="3">
    <location>
        <begin position="156"/>
        <end position="189"/>
    </location>
</feature>
<evidence type="ECO:0000256" key="1">
    <source>
        <dbReference type="ARBA" id="ARBA00022737"/>
    </source>
</evidence>
<dbReference type="PROSITE" id="PS50293">
    <property type="entry name" value="TPR_REGION"/>
    <property type="match status" value="1"/>
</dbReference>